<sequence length="323" mass="36574">MSMNMLPMRFDREMGSPTRLQDFVARVRNSRRTRYVIGGAAIACLVLLFLVTTGRGGYPKRPPGPWPMEGIDMHPDATFDNERFHRADRVKAMFVRAYSAYEKHAFPHDELLPLSNGYQDNFNGWAVSLVDSLDTMMLMGLDDITERATAHIAKLTFDENQNVQFFETVIRYLGGLLSAYTMSGKLVYLMRADDVGRRLMPAFNTPQGLPSFKVNIRTGQPVNGWAGNNAILSEIASCQMEYRYLAHLTGRPEYIRTADHITDHLRRTTQNGLFSLSFDLNTGEPSGDLYSAGARADSTYEYLLKNVAHDRQNRATVPRHVYT</sequence>
<dbReference type="Proteomes" id="UP001148662">
    <property type="component" value="Unassembled WGS sequence"/>
</dbReference>
<accession>A0ACC1S9Z6</accession>
<protein>
    <submittedName>
        <fullName evidence="1">Uncharacterized protein</fullName>
    </submittedName>
</protein>
<keyword evidence="2" id="KW-1185">Reference proteome</keyword>
<reference evidence="1" key="1">
    <citation type="submission" date="2022-07" db="EMBL/GenBank/DDBJ databases">
        <title>Genome Sequence of Phlebia brevispora.</title>
        <authorList>
            <person name="Buettner E."/>
        </authorList>
    </citation>
    <scope>NUCLEOTIDE SEQUENCE</scope>
    <source>
        <strain evidence="1">MPL23</strain>
    </source>
</reference>
<dbReference type="EMBL" id="JANHOG010001556">
    <property type="protein sequence ID" value="KAJ3535184.1"/>
    <property type="molecule type" value="Genomic_DNA"/>
</dbReference>
<gene>
    <name evidence="1" type="ORF">NM688_g7013</name>
</gene>
<comment type="caution">
    <text evidence="1">The sequence shown here is derived from an EMBL/GenBank/DDBJ whole genome shotgun (WGS) entry which is preliminary data.</text>
</comment>
<proteinExistence type="predicted"/>
<organism evidence="1 2">
    <name type="scientific">Phlebia brevispora</name>
    <dbReference type="NCBI Taxonomy" id="194682"/>
    <lineage>
        <taxon>Eukaryota</taxon>
        <taxon>Fungi</taxon>
        <taxon>Dikarya</taxon>
        <taxon>Basidiomycota</taxon>
        <taxon>Agaricomycotina</taxon>
        <taxon>Agaricomycetes</taxon>
        <taxon>Polyporales</taxon>
        <taxon>Meruliaceae</taxon>
        <taxon>Phlebia</taxon>
    </lineage>
</organism>
<name>A0ACC1S9Z6_9APHY</name>
<evidence type="ECO:0000313" key="2">
    <source>
        <dbReference type="Proteomes" id="UP001148662"/>
    </source>
</evidence>
<evidence type="ECO:0000313" key="1">
    <source>
        <dbReference type="EMBL" id="KAJ3535184.1"/>
    </source>
</evidence>